<dbReference type="PANTHER" id="PTHR30258:SF3">
    <property type="entry name" value="SLL1921 PROTEIN"/>
    <property type="match status" value="1"/>
</dbReference>
<keyword evidence="6" id="KW-1185">Reference proteome</keyword>
<accession>A0A840GA09</accession>
<dbReference type="Proteomes" id="UP000587070">
    <property type="component" value="Unassembled WGS sequence"/>
</dbReference>
<dbReference type="PANTHER" id="PTHR30258">
    <property type="entry name" value="TYPE II SECRETION SYSTEM PROTEIN GSPE-RELATED"/>
    <property type="match status" value="1"/>
</dbReference>
<gene>
    <name evidence="5" type="ORF">GGD90_003105</name>
</gene>
<comment type="caution">
    <text evidence="5">The sequence shown here is derived from an EMBL/GenBank/DDBJ whole genome shotgun (WGS) entry which is preliminary data.</text>
</comment>
<dbReference type="Gene3D" id="3.30.300.160">
    <property type="entry name" value="Type II secretion system, protein E, N-terminal domain"/>
    <property type="match status" value="1"/>
</dbReference>
<dbReference type="InterPro" id="IPR007831">
    <property type="entry name" value="T2SS_GspE_N"/>
</dbReference>
<dbReference type="InterPro" id="IPR037257">
    <property type="entry name" value="T2SS_E_N_sf"/>
</dbReference>
<evidence type="ECO:0000256" key="2">
    <source>
        <dbReference type="ARBA" id="ARBA00022741"/>
    </source>
</evidence>
<protein>
    <submittedName>
        <fullName evidence="5">Type IV pilus assembly protein PilB</fullName>
    </submittedName>
</protein>
<evidence type="ECO:0000256" key="3">
    <source>
        <dbReference type="ARBA" id="ARBA00022840"/>
    </source>
</evidence>
<evidence type="ECO:0000259" key="4">
    <source>
        <dbReference type="PROSITE" id="PS00662"/>
    </source>
</evidence>
<evidence type="ECO:0000313" key="6">
    <source>
        <dbReference type="Proteomes" id="UP000587070"/>
    </source>
</evidence>
<name>A0A840GA09_RHOTE</name>
<dbReference type="InterPro" id="IPR003593">
    <property type="entry name" value="AAA+_ATPase"/>
</dbReference>
<organism evidence="5 6">
    <name type="scientific">Rhodocyclus tenuis</name>
    <name type="common">Rhodospirillum tenue</name>
    <dbReference type="NCBI Taxonomy" id="1066"/>
    <lineage>
        <taxon>Bacteria</taxon>
        <taxon>Pseudomonadati</taxon>
        <taxon>Pseudomonadota</taxon>
        <taxon>Betaproteobacteria</taxon>
        <taxon>Rhodocyclales</taxon>
        <taxon>Rhodocyclaceae</taxon>
        <taxon>Rhodocyclus</taxon>
    </lineage>
</organism>
<dbReference type="Pfam" id="PF05157">
    <property type="entry name" value="MshEN"/>
    <property type="match status" value="1"/>
</dbReference>
<reference evidence="5 6" key="1">
    <citation type="submission" date="2020-08" db="EMBL/GenBank/DDBJ databases">
        <title>Genome sequencing of Purple Non-Sulfur Bacteria from various extreme environments.</title>
        <authorList>
            <person name="Mayer M."/>
        </authorList>
    </citation>
    <scope>NUCLEOTIDE SEQUENCE [LARGE SCALE GENOMIC DNA]</scope>
    <source>
        <strain evidence="5 6">2761</strain>
    </source>
</reference>
<dbReference type="RefSeq" id="WP_153117612.1">
    <property type="nucleotide sequence ID" value="NZ_JACIGE010000013.1"/>
</dbReference>
<dbReference type="SUPFAM" id="SSF52540">
    <property type="entry name" value="P-loop containing nucleoside triphosphate hydrolases"/>
    <property type="match status" value="1"/>
</dbReference>
<dbReference type="SUPFAM" id="SSF160246">
    <property type="entry name" value="EspE N-terminal domain-like"/>
    <property type="match status" value="1"/>
</dbReference>
<sequence length="541" mass="58205">MILNEAALISAGVQAGLFDRETVNRLRSQARISRQPLLSALSVELGLPITALYMALAQVNELPYARLDSWQLDAAAARLPATLLKRHPMVPLRTPEGKLYLAVSDPADQLGIETARRIFGANTPLAVVEPDAIAPLIARFAPGEARDTAAEEPVALFERLVRETLLRRASDIHIESVKDGVRVRLRIDGRLQAWGSLLPSSLGEGMISRVKVLAGMDIAESRATQDGGLSYPLGEGVDPVEMRCASAPVKFGERLTLRVMKSDPGRQTLDALGMPGFMVSRVREALSHPHGIVLVTGPTGSGKSTTLYAVLRELDANALNILTAEDPVEQVIAGISQVQVNSKVGFADALRSFLRHDPDIILVGEIRDFDTADVALKAAATGHMVLSTLHTNTSVGAITRLADIGCERFLIGATLHGVIAQRLVRMLCPHCRKERAASPEERLLLGCGDGDGDGNGAQDCLIHEPAGCPRCLGSGYRGRVGLFEALWLDADLTEHIANGAGERELSRAAGNFWRLRDDARDKVLRGVTSLAEVRPFLNLAS</sequence>
<dbReference type="SMART" id="SM00382">
    <property type="entry name" value="AAA"/>
    <property type="match status" value="1"/>
</dbReference>
<evidence type="ECO:0000313" key="5">
    <source>
        <dbReference type="EMBL" id="MBB4248705.1"/>
    </source>
</evidence>
<dbReference type="Gene3D" id="3.30.450.90">
    <property type="match status" value="1"/>
</dbReference>
<dbReference type="Gene3D" id="3.40.50.300">
    <property type="entry name" value="P-loop containing nucleotide triphosphate hydrolases"/>
    <property type="match status" value="1"/>
</dbReference>
<dbReference type="OrthoDB" id="5289285at2"/>
<dbReference type="GO" id="GO:0016887">
    <property type="term" value="F:ATP hydrolysis activity"/>
    <property type="evidence" value="ECO:0007669"/>
    <property type="project" value="TreeGrafter"/>
</dbReference>
<dbReference type="CDD" id="cd01129">
    <property type="entry name" value="PulE-GspE-like"/>
    <property type="match status" value="1"/>
</dbReference>
<evidence type="ECO:0000256" key="1">
    <source>
        <dbReference type="ARBA" id="ARBA00006611"/>
    </source>
</evidence>
<dbReference type="InterPro" id="IPR001482">
    <property type="entry name" value="T2SS/T4SS_dom"/>
</dbReference>
<keyword evidence="3" id="KW-0067">ATP-binding</keyword>
<dbReference type="Pfam" id="PF00437">
    <property type="entry name" value="T2SSE"/>
    <property type="match status" value="1"/>
</dbReference>
<keyword evidence="2" id="KW-0547">Nucleotide-binding</keyword>
<feature type="domain" description="Bacterial type II secretion system protein E" evidence="4">
    <location>
        <begin position="354"/>
        <end position="368"/>
    </location>
</feature>
<dbReference type="InterPro" id="IPR027417">
    <property type="entry name" value="P-loop_NTPase"/>
</dbReference>
<dbReference type="GO" id="GO:0005886">
    <property type="term" value="C:plasma membrane"/>
    <property type="evidence" value="ECO:0007669"/>
    <property type="project" value="TreeGrafter"/>
</dbReference>
<dbReference type="PROSITE" id="PS00662">
    <property type="entry name" value="T2SP_E"/>
    <property type="match status" value="1"/>
</dbReference>
<dbReference type="GO" id="GO:0005524">
    <property type="term" value="F:ATP binding"/>
    <property type="evidence" value="ECO:0007669"/>
    <property type="project" value="UniProtKB-KW"/>
</dbReference>
<dbReference type="EMBL" id="JACIGE010000013">
    <property type="protein sequence ID" value="MBB4248705.1"/>
    <property type="molecule type" value="Genomic_DNA"/>
</dbReference>
<proteinExistence type="inferred from homology"/>
<comment type="similarity">
    <text evidence="1">Belongs to the GSP E family.</text>
</comment>
<dbReference type="AlphaFoldDB" id="A0A840GA09"/>